<proteinExistence type="predicted"/>
<name>J0D372_AURST</name>
<sequence>MRTTTETAPLSLDDTAHGLLSTLCFHVHQRNFDAARPLFPRVHKLLPRALRVRLKRAVLSETVEEAMLGGIPGACCGKSWFCVCCTFDDILAAAGFVGEQHGCKHTHSVQKRRDNSLFVNYDAKPEPAPATVRRVATAMAKPTPGRFAAARYASSDSSSDSGLSSREPSPAPSDSSCGGGRVNKRAAPRARATATKPYARPAPRPSRAVDALAGEMAAFRPFADREVDALVDSLAASTLAPEAHSIFEWLQQQQAAQSAYAYAYVYTPPTSTYTAPAGATAGASSIYATAWPRTRADAGGF</sequence>
<dbReference type="AlphaFoldDB" id="J0D372"/>
<keyword evidence="3" id="KW-1185">Reference proteome</keyword>
<reference evidence="3" key="1">
    <citation type="journal article" date="2012" name="Science">
        <title>The Paleozoic origin of enzymatic lignin decomposition reconstructed from 31 fungal genomes.</title>
        <authorList>
            <person name="Floudas D."/>
            <person name="Binder M."/>
            <person name="Riley R."/>
            <person name="Barry K."/>
            <person name="Blanchette R.A."/>
            <person name="Henrissat B."/>
            <person name="Martinez A.T."/>
            <person name="Otillar R."/>
            <person name="Spatafora J.W."/>
            <person name="Yadav J.S."/>
            <person name="Aerts A."/>
            <person name="Benoit I."/>
            <person name="Boyd A."/>
            <person name="Carlson A."/>
            <person name="Copeland A."/>
            <person name="Coutinho P.M."/>
            <person name="de Vries R.P."/>
            <person name="Ferreira P."/>
            <person name="Findley K."/>
            <person name="Foster B."/>
            <person name="Gaskell J."/>
            <person name="Glotzer D."/>
            <person name="Gorecki P."/>
            <person name="Heitman J."/>
            <person name="Hesse C."/>
            <person name="Hori C."/>
            <person name="Igarashi K."/>
            <person name="Jurgens J.A."/>
            <person name="Kallen N."/>
            <person name="Kersten P."/>
            <person name="Kohler A."/>
            <person name="Kuees U."/>
            <person name="Kumar T.K.A."/>
            <person name="Kuo A."/>
            <person name="LaButti K."/>
            <person name="Larrondo L.F."/>
            <person name="Lindquist E."/>
            <person name="Ling A."/>
            <person name="Lombard V."/>
            <person name="Lucas S."/>
            <person name="Lundell T."/>
            <person name="Martin R."/>
            <person name="McLaughlin D.J."/>
            <person name="Morgenstern I."/>
            <person name="Morin E."/>
            <person name="Murat C."/>
            <person name="Nagy L.G."/>
            <person name="Nolan M."/>
            <person name="Ohm R.A."/>
            <person name="Patyshakuliyeva A."/>
            <person name="Rokas A."/>
            <person name="Ruiz-Duenas F.J."/>
            <person name="Sabat G."/>
            <person name="Salamov A."/>
            <person name="Samejima M."/>
            <person name="Schmutz J."/>
            <person name="Slot J.C."/>
            <person name="St John F."/>
            <person name="Stenlid J."/>
            <person name="Sun H."/>
            <person name="Sun S."/>
            <person name="Syed K."/>
            <person name="Tsang A."/>
            <person name="Wiebenga A."/>
            <person name="Young D."/>
            <person name="Pisabarro A."/>
            <person name="Eastwood D.C."/>
            <person name="Martin F."/>
            <person name="Cullen D."/>
            <person name="Grigoriev I.V."/>
            <person name="Hibbett D.S."/>
        </authorList>
    </citation>
    <scope>NUCLEOTIDE SEQUENCE [LARGE SCALE GENOMIC DNA]</scope>
    <source>
        <strain evidence="3">TFB10046</strain>
    </source>
</reference>
<evidence type="ECO:0000313" key="2">
    <source>
        <dbReference type="EMBL" id="EJD33112.1"/>
    </source>
</evidence>
<dbReference type="KEGG" id="adl:AURDEDRAFT_117925"/>
<dbReference type="Proteomes" id="UP000006514">
    <property type="component" value="Unassembled WGS sequence"/>
</dbReference>
<dbReference type="EMBL" id="JH688431">
    <property type="protein sequence ID" value="EJD33112.1"/>
    <property type="molecule type" value="Genomic_DNA"/>
</dbReference>
<dbReference type="InParanoid" id="J0D372"/>
<feature type="compositionally biased region" description="Low complexity" evidence="1">
    <location>
        <begin position="154"/>
        <end position="165"/>
    </location>
</feature>
<gene>
    <name evidence="2" type="ORF">AURDEDRAFT_117925</name>
</gene>
<protein>
    <submittedName>
        <fullName evidence="2">Uncharacterized protein</fullName>
    </submittedName>
</protein>
<accession>J0D372</accession>
<evidence type="ECO:0000313" key="3">
    <source>
        <dbReference type="Proteomes" id="UP000006514"/>
    </source>
</evidence>
<feature type="compositionally biased region" description="Low complexity" evidence="1">
    <location>
        <begin position="189"/>
        <end position="206"/>
    </location>
</feature>
<feature type="region of interest" description="Disordered" evidence="1">
    <location>
        <begin position="150"/>
        <end position="206"/>
    </location>
</feature>
<evidence type="ECO:0000256" key="1">
    <source>
        <dbReference type="SAM" id="MobiDB-lite"/>
    </source>
</evidence>
<organism evidence="2 3">
    <name type="scientific">Auricularia subglabra (strain TFB-10046 / SS5)</name>
    <name type="common">White-rot fungus</name>
    <name type="synonym">Auricularia delicata (strain TFB10046)</name>
    <dbReference type="NCBI Taxonomy" id="717982"/>
    <lineage>
        <taxon>Eukaryota</taxon>
        <taxon>Fungi</taxon>
        <taxon>Dikarya</taxon>
        <taxon>Basidiomycota</taxon>
        <taxon>Agaricomycotina</taxon>
        <taxon>Agaricomycetes</taxon>
        <taxon>Auriculariales</taxon>
        <taxon>Auriculariaceae</taxon>
        <taxon>Auricularia</taxon>
    </lineage>
</organism>